<dbReference type="Proteomes" id="UP000198841">
    <property type="component" value="Unassembled WGS sequence"/>
</dbReference>
<gene>
    <name evidence="1" type="ORF">SAMN05518863_106173</name>
</gene>
<accession>A0A1I3YQE9</accession>
<organism evidence="1 2">
    <name type="scientific">Candidatus Pantoea symbiotica</name>
    <dbReference type="NCBI Taxonomy" id="1884370"/>
    <lineage>
        <taxon>Bacteria</taxon>
        <taxon>Pseudomonadati</taxon>
        <taxon>Pseudomonadota</taxon>
        <taxon>Gammaproteobacteria</taxon>
        <taxon>Enterobacterales</taxon>
        <taxon>Erwiniaceae</taxon>
        <taxon>Pantoea</taxon>
    </lineage>
</organism>
<reference evidence="1 2" key="1">
    <citation type="submission" date="2016-10" db="EMBL/GenBank/DDBJ databases">
        <authorList>
            <person name="Varghese N."/>
            <person name="Submissions S."/>
        </authorList>
    </citation>
    <scope>NUCLEOTIDE SEQUENCE [LARGE SCALE GENOMIC DNA]</scope>
    <source>
        <strain evidence="1 2">YR512</strain>
    </source>
</reference>
<evidence type="ECO:0000313" key="2">
    <source>
        <dbReference type="Proteomes" id="UP000198841"/>
    </source>
</evidence>
<sequence length="85" mass="9710">MHNREAAVSIKQSVLMVVRELSISVGNIYEYEAEGKVTNEESEEYMEKVQISIDNIISEILEPVYTLHPDLRPKCCACEKSHDPE</sequence>
<dbReference type="EMBL" id="FOSD01000006">
    <property type="protein sequence ID" value="SFK33990.1"/>
    <property type="molecule type" value="Genomic_DNA"/>
</dbReference>
<protein>
    <submittedName>
        <fullName evidence="1">Uncharacterized protein</fullName>
    </submittedName>
</protein>
<comment type="caution">
    <text evidence="1">The sequence shown here is derived from an EMBL/GenBank/DDBJ whole genome shotgun (WGS) entry which is preliminary data.</text>
</comment>
<keyword evidence="2" id="KW-1185">Reference proteome</keyword>
<dbReference type="RefSeq" id="WP_091003935.1">
    <property type="nucleotide sequence ID" value="NZ_FOSD01000006.1"/>
</dbReference>
<proteinExistence type="predicted"/>
<evidence type="ECO:0000313" key="1">
    <source>
        <dbReference type="EMBL" id="SFK33990.1"/>
    </source>
</evidence>
<name>A0A1I3YQE9_9GAMM</name>